<comment type="cofactor">
    <cofactor evidence="1">
        <name>Zn(2+)</name>
        <dbReference type="ChEBI" id="CHEBI:29105"/>
    </cofactor>
</comment>
<keyword evidence="8" id="KW-1185">Reference proteome</keyword>
<dbReference type="GO" id="GO:0030198">
    <property type="term" value="P:extracellular matrix organization"/>
    <property type="evidence" value="ECO:0007669"/>
    <property type="project" value="TreeGrafter"/>
</dbReference>
<keyword evidence="4" id="KW-0378">Hydrolase</keyword>
<evidence type="ECO:0000256" key="3">
    <source>
        <dbReference type="ARBA" id="ARBA00022729"/>
    </source>
</evidence>
<name>A0AAV7Y5Q7_9NEOP</name>
<dbReference type="SUPFAM" id="SSF47090">
    <property type="entry name" value="PGBD-like"/>
    <property type="match status" value="1"/>
</dbReference>
<dbReference type="EMBL" id="JAPTSV010000001">
    <property type="protein sequence ID" value="KAJ1531841.1"/>
    <property type="molecule type" value="Genomic_DNA"/>
</dbReference>
<evidence type="ECO:0000256" key="5">
    <source>
        <dbReference type="SAM" id="SignalP"/>
    </source>
</evidence>
<evidence type="ECO:0000313" key="8">
    <source>
        <dbReference type="Proteomes" id="UP001075354"/>
    </source>
</evidence>
<dbReference type="PANTHER" id="PTHR10201:SF291">
    <property type="entry name" value="MATRIX METALLOPROTEINASE 1, ISOFORM C-RELATED"/>
    <property type="match status" value="1"/>
</dbReference>
<keyword evidence="4" id="KW-0645">Protease</keyword>
<evidence type="ECO:0000256" key="4">
    <source>
        <dbReference type="ARBA" id="ARBA00023049"/>
    </source>
</evidence>
<protein>
    <recommendedName>
        <fullName evidence="6">Peptidoglycan binding-like domain-containing protein</fullName>
    </recommendedName>
</protein>
<evidence type="ECO:0000256" key="1">
    <source>
        <dbReference type="ARBA" id="ARBA00001947"/>
    </source>
</evidence>
<organism evidence="7 8">
    <name type="scientific">Megalurothrips usitatus</name>
    <name type="common">bean blossom thrips</name>
    <dbReference type="NCBI Taxonomy" id="439358"/>
    <lineage>
        <taxon>Eukaryota</taxon>
        <taxon>Metazoa</taxon>
        <taxon>Ecdysozoa</taxon>
        <taxon>Arthropoda</taxon>
        <taxon>Hexapoda</taxon>
        <taxon>Insecta</taxon>
        <taxon>Pterygota</taxon>
        <taxon>Neoptera</taxon>
        <taxon>Paraneoptera</taxon>
        <taxon>Thysanoptera</taxon>
        <taxon>Terebrantia</taxon>
        <taxon>Thripoidea</taxon>
        <taxon>Thripidae</taxon>
        <taxon>Megalurothrips</taxon>
    </lineage>
</organism>
<comment type="caution">
    <text evidence="7">The sequence shown here is derived from an EMBL/GenBank/DDBJ whole genome shotgun (WGS) entry which is preliminary data.</text>
</comment>
<dbReference type="InterPro" id="IPR036366">
    <property type="entry name" value="PGBDSf"/>
</dbReference>
<dbReference type="GO" id="GO:0004222">
    <property type="term" value="F:metalloendopeptidase activity"/>
    <property type="evidence" value="ECO:0007669"/>
    <property type="project" value="TreeGrafter"/>
</dbReference>
<dbReference type="InterPro" id="IPR002477">
    <property type="entry name" value="Peptidoglycan-bd-like"/>
</dbReference>
<keyword evidence="4" id="KW-0482">Metalloprotease</keyword>
<dbReference type="InterPro" id="IPR036365">
    <property type="entry name" value="PGBD-like_sf"/>
</dbReference>
<accession>A0AAV7Y5Q7</accession>
<gene>
    <name evidence="7" type="ORF">ONE63_000492</name>
</gene>
<evidence type="ECO:0000313" key="7">
    <source>
        <dbReference type="EMBL" id="KAJ1531841.1"/>
    </source>
</evidence>
<proteinExistence type="inferred from homology"/>
<keyword evidence="3 5" id="KW-0732">Signal</keyword>
<dbReference type="GO" id="GO:0030574">
    <property type="term" value="P:collagen catabolic process"/>
    <property type="evidence" value="ECO:0007669"/>
    <property type="project" value="TreeGrafter"/>
</dbReference>
<evidence type="ECO:0000256" key="2">
    <source>
        <dbReference type="ARBA" id="ARBA00010370"/>
    </source>
</evidence>
<dbReference type="Pfam" id="PF01471">
    <property type="entry name" value="PG_binding_1"/>
    <property type="match status" value="1"/>
</dbReference>
<feature type="domain" description="Peptidoglycan binding-like" evidence="6">
    <location>
        <begin position="47"/>
        <end position="93"/>
    </location>
</feature>
<comment type="similarity">
    <text evidence="2">Belongs to the peptidase M10A family.</text>
</comment>
<dbReference type="Gene3D" id="1.10.101.10">
    <property type="entry name" value="PGBD-like superfamily/PGBD"/>
    <property type="match status" value="1"/>
</dbReference>
<dbReference type="AlphaFoldDB" id="A0AAV7Y5Q7"/>
<feature type="chain" id="PRO_5043574754" description="Peptidoglycan binding-like domain-containing protein" evidence="5">
    <location>
        <begin position="20"/>
        <end position="157"/>
    </location>
</feature>
<evidence type="ECO:0000259" key="6">
    <source>
        <dbReference type="Pfam" id="PF01471"/>
    </source>
</evidence>
<sequence>MRPALHPLLAALAALCTLGLPGLGPPPLAAAPAVSTSNRGPVGTLALASYLSKFGYIPKLDPQSPHLRALTGGIKDLQRFAGLPATGVVDAALEELLRRPRCGMLDMDGAGRASRARRHVPRHALRQLEQLRHAHRRRRYTARQDMKWHNTLEVSWR</sequence>
<dbReference type="Proteomes" id="UP001075354">
    <property type="component" value="Chromosome 1"/>
</dbReference>
<feature type="signal peptide" evidence="5">
    <location>
        <begin position="1"/>
        <end position="19"/>
    </location>
</feature>
<reference evidence="7" key="1">
    <citation type="submission" date="2022-12" db="EMBL/GenBank/DDBJ databases">
        <title>Chromosome-level genome assembly of the bean flower thrips Megalurothrips usitatus.</title>
        <authorList>
            <person name="Ma L."/>
            <person name="Liu Q."/>
            <person name="Li H."/>
            <person name="Cai W."/>
        </authorList>
    </citation>
    <scope>NUCLEOTIDE SEQUENCE</scope>
    <source>
        <strain evidence="7">Cailab_2022a</strain>
    </source>
</reference>
<dbReference type="PANTHER" id="PTHR10201">
    <property type="entry name" value="MATRIX METALLOPROTEINASE"/>
    <property type="match status" value="1"/>
</dbReference>